<evidence type="ECO:0000313" key="3">
    <source>
        <dbReference type="Proteomes" id="UP001200430"/>
    </source>
</evidence>
<feature type="domain" description="HD-GYP" evidence="1">
    <location>
        <begin position="113"/>
        <end position="320"/>
    </location>
</feature>
<dbReference type="PROSITE" id="PS51832">
    <property type="entry name" value="HD_GYP"/>
    <property type="match status" value="1"/>
</dbReference>
<accession>A0ABS9EN75</accession>
<proteinExistence type="predicted"/>
<comment type="caution">
    <text evidence="2">The sequence shown here is derived from an EMBL/GenBank/DDBJ whole genome shotgun (WGS) entry which is preliminary data.</text>
</comment>
<keyword evidence="3" id="KW-1185">Reference proteome</keyword>
<organism evidence="2 3">
    <name type="scientific">Dethiosulfovibrio marinus</name>
    <dbReference type="NCBI Taxonomy" id="133532"/>
    <lineage>
        <taxon>Bacteria</taxon>
        <taxon>Thermotogati</taxon>
        <taxon>Synergistota</taxon>
        <taxon>Synergistia</taxon>
        <taxon>Synergistales</taxon>
        <taxon>Dethiosulfovibrionaceae</taxon>
        <taxon>Dethiosulfovibrio</taxon>
    </lineage>
</organism>
<dbReference type="InterPro" id="IPR037522">
    <property type="entry name" value="HD_GYP_dom"/>
</dbReference>
<dbReference type="Pfam" id="PF13487">
    <property type="entry name" value="HD_5"/>
    <property type="match status" value="1"/>
</dbReference>
<name>A0ABS9EN75_9BACT</name>
<dbReference type="RefSeq" id="WP_236099363.1">
    <property type="nucleotide sequence ID" value="NZ_JAKGUD010000006.1"/>
</dbReference>
<dbReference type="SUPFAM" id="SSF109604">
    <property type="entry name" value="HD-domain/PDEase-like"/>
    <property type="match status" value="1"/>
</dbReference>
<dbReference type="EMBL" id="JAKGUD010000006">
    <property type="protein sequence ID" value="MCF4142642.1"/>
    <property type="molecule type" value="Genomic_DNA"/>
</dbReference>
<protein>
    <submittedName>
        <fullName evidence="2">HD domain-containing protein</fullName>
    </submittedName>
</protein>
<dbReference type="InterPro" id="IPR003607">
    <property type="entry name" value="HD/PDEase_dom"/>
</dbReference>
<dbReference type="CDD" id="cd00077">
    <property type="entry name" value="HDc"/>
    <property type="match status" value="1"/>
</dbReference>
<dbReference type="PANTHER" id="PTHR43155:SF2">
    <property type="entry name" value="CYCLIC DI-GMP PHOSPHODIESTERASE PA4108"/>
    <property type="match status" value="1"/>
</dbReference>
<evidence type="ECO:0000313" key="2">
    <source>
        <dbReference type="EMBL" id="MCF4142642.1"/>
    </source>
</evidence>
<dbReference type="PANTHER" id="PTHR43155">
    <property type="entry name" value="CYCLIC DI-GMP PHOSPHODIESTERASE PA4108-RELATED"/>
    <property type="match status" value="1"/>
</dbReference>
<gene>
    <name evidence="2" type="ORF">L2W38_07415</name>
</gene>
<reference evidence="2 3" key="1">
    <citation type="submission" date="2022-01" db="EMBL/GenBank/DDBJ databases">
        <title>Dethiosulfovibrio faecalis sp. nov., a novel proteolytic, non-sulfur-reducing bacterium isolated from a marine aquaculture solid waste bioreactor.</title>
        <authorList>
            <person name="Grabowski S."/>
            <person name="Apolinario E."/>
            <person name="Schneider N."/>
            <person name="Marshall C.W."/>
            <person name="Sowers K.R."/>
        </authorList>
    </citation>
    <scope>NUCLEOTIDE SEQUENCE [LARGE SCALE GENOMIC DNA]</scope>
    <source>
        <strain evidence="2 3">DSM 12537</strain>
    </source>
</reference>
<dbReference type="Proteomes" id="UP001200430">
    <property type="component" value="Unassembled WGS sequence"/>
</dbReference>
<dbReference type="SMART" id="SM00471">
    <property type="entry name" value="HDc"/>
    <property type="match status" value="1"/>
</dbReference>
<evidence type="ECO:0000259" key="1">
    <source>
        <dbReference type="PROSITE" id="PS51832"/>
    </source>
</evidence>
<sequence>MAIYIASIDDLEPGMVVGRPIFGAGGIPLVTQGVPLSGALINAIRRQKIDQIYIKDDSDGPSETPQGLLSHELEREGRRKVEAIFSNAVEKMSLSVKDIEVLSDLLSSVMAELSKGGSLTMGSLKAVADMDKVTFDHCWSVAVLSLALYREAIEDGWLPLGTFQDGINMGLGAVLHDIGKLKVPLEILNKPGMLNEDEWEEMRLHPWHGLELVRNQPNVMPMARGIIIHHHQRLDGKGYGPRNRENILSGDRIPKIIRLASVADVYDAIATDRPYRPGYLPWEVLRTMRKSVGDALDAKAFSLLESMVVPFPVGCFVLLKRGEVCMVTRSDGPWGRVLALMAPLKGRALGDIFSFGVEDVLLGGSTLQGLAWRVKREFFSALREEDKRLDPSEWSVLSDWKGRFIKAFGR</sequence>
<dbReference type="Gene3D" id="1.10.3210.10">
    <property type="entry name" value="Hypothetical protein af1432"/>
    <property type="match status" value="1"/>
</dbReference>